<name>A0ABU3CHA6_9FLAO</name>
<organism evidence="3 4">
    <name type="scientific">Autumnicola lenta</name>
    <dbReference type="NCBI Taxonomy" id="3075593"/>
    <lineage>
        <taxon>Bacteria</taxon>
        <taxon>Pseudomonadati</taxon>
        <taxon>Bacteroidota</taxon>
        <taxon>Flavobacteriia</taxon>
        <taxon>Flavobacteriales</taxon>
        <taxon>Flavobacteriaceae</taxon>
        <taxon>Autumnicola</taxon>
    </lineage>
</organism>
<dbReference type="Proteomes" id="UP001245285">
    <property type="component" value="Unassembled WGS sequence"/>
</dbReference>
<evidence type="ECO:0000256" key="1">
    <source>
        <dbReference type="SAM" id="Coils"/>
    </source>
</evidence>
<keyword evidence="1" id="KW-0175">Coiled coil</keyword>
<dbReference type="RefSeq" id="WP_311493928.1">
    <property type="nucleotide sequence ID" value="NZ_JAVRHO010000004.1"/>
</dbReference>
<feature type="region of interest" description="Disordered" evidence="2">
    <location>
        <begin position="198"/>
        <end position="220"/>
    </location>
</feature>
<evidence type="ECO:0000256" key="2">
    <source>
        <dbReference type="SAM" id="MobiDB-lite"/>
    </source>
</evidence>
<evidence type="ECO:0000313" key="3">
    <source>
        <dbReference type="EMBL" id="MDT0645741.1"/>
    </source>
</evidence>
<evidence type="ECO:0008006" key="5">
    <source>
        <dbReference type="Google" id="ProtNLM"/>
    </source>
</evidence>
<proteinExistence type="predicted"/>
<gene>
    <name evidence="3" type="ORF">RM545_03485</name>
</gene>
<keyword evidence="4" id="KW-1185">Reference proteome</keyword>
<dbReference type="EMBL" id="JAVRHO010000004">
    <property type="protein sequence ID" value="MDT0645741.1"/>
    <property type="molecule type" value="Genomic_DNA"/>
</dbReference>
<feature type="coiled-coil region" evidence="1">
    <location>
        <begin position="246"/>
        <end position="273"/>
    </location>
</feature>
<protein>
    <recommendedName>
        <fullName evidence="5">J domain-containing protein</fullName>
    </recommendedName>
</protein>
<reference evidence="3 4" key="1">
    <citation type="submission" date="2023-09" db="EMBL/GenBank/DDBJ databases">
        <authorList>
            <person name="Rey-Velasco X."/>
        </authorList>
    </citation>
    <scope>NUCLEOTIDE SEQUENCE [LARGE SCALE GENOMIC DNA]</scope>
    <source>
        <strain evidence="3 4">F260</strain>
    </source>
</reference>
<comment type="caution">
    <text evidence="3">The sequence shown here is derived from an EMBL/GenBank/DDBJ whole genome shotgun (WGS) entry which is preliminary data.</text>
</comment>
<sequence length="391" mass="45937">MASNTQTSLFDTYENVQLPSSTDIIKSLNIKAKPGEDPGLSKLKHNFNHRLKGIAKLKDEIEKLPKVFAMLNENFSKIVKPTEESLVKSKLELIETMDSAFNKKSFSESQREYIRSLMLRELNSISEMGYEYDEKYEKYFEMDMLEMSEGSTEFFQEMVNDMMGIDVDIEDILGEKKLSPEAFEEKYGKEINEKAKAFKEEQENQKQQPKSRQTATKELGEPDLNLHFMKTYKNIAKRIHPDLEQNATIRKEKEKLMQELASAKDDLDLFQLISIKLKVEQIENKEVVLDEAYLKLYAERLLEQKKNLETDIFVMKKQSGRNSWLYQNFHAQHATTTRKRLEAFQKELLSENDYYKELNKSLKTVKGMKEHIRAERKVDDSMFQDIFDVNY</sequence>
<accession>A0ABU3CHA6</accession>
<evidence type="ECO:0000313" key="4">
    <source>
        <dbReference type="Proteomes" id="UP001245285"/>
    </source>
</evidence>